<protein>
    <submittedName>
        <fullName evidence="1">Polysaccharide pyruvyl transferase family protein</fullName>
    </submittedName>
</protein>
<dbReference type="EMBL" id="JACOIK010000002">
    <property type="protein sequence ID" value="MBD1431748.1"/>
    <property type="molecule type" value="Genomic_DNA"/>
</dbReference>
<evidence type="ECO:0000313" key="2">
    <source>
        <dbReference type="Proteomes" id="UP000602759"/>
    </source>
</evidence>
<name>A0ABR7YK93_9SPHI</name>
<reference evidence="1 2" key="1">
    <citation type="submission" date="2020-08" db="EMBL/GenBank/DDBJ databases">
        <title>Sphingobacterium sp. DN00404 isolated from aquaculture water.</title>
        <authorList>
            <person name="Zhang M."/>
        </authorList>
    </citation>
    <scope>NUCLEOTIDE SEQUENCE [LARGE SCALE GENOMIC DNA]</scope>
    <source>
        <strain evidence="1 2">DN00404</strain>
    </source>
</reference>
<accession>A0ABR7YK93</accession>
<comment type="caution">
    <text evidence="1">The sequence shown here is derived from an EMBL/GenBank/DDBJ whole genome shotgun (WGS) entry which is preliminary data.</text>
</comment>
<keyword evidence="2" id="KW-1185">Reference proteome</keyword>
<sequence>MKNNMEKKPLIAIWSPLRYVNYGDDLQAIAYGIYLKELGYSVKLFQLDKELSDMYDLPSVDTVDELCKDVKLCVIAGGALLTPFNFLKRWLNKAAFDYERDFKHLLQASEKYPVKFCAISMGGDGKTRSPFLYYSKSRNDFFRSDAFLDGTVRLEGDIAQMEKFGKSFVYYPDMLFRVKDYFEFEPLPQTQKLRVGFNLKKGKYLDEKLLESIYEYAGSNDDIEFYFTTTHMEKAGLNYQYVPEKETNNIKIARYTSPKQLLGVLGSMDIFISSMLHVGLTGLTLGTPVLSYRGPGKTKSFLKSIGGDWAILDDNISFKELKSKFFSRSREELYSLYNVEAIDAMIEASNNQFEFCRKIAQKYA</sequence>
<dbReference type="GO" id="GO:0016740">
    <property type="term" value="F:transferase activity"/>
    <property type="evidence" value="ECO:0007669"/>
    <property type="project" value="UniProtKB-KW"/>
</dbReference>
<dbReference type="Proteomes" id="UP000602759">
    <property type="component" value="Unassembled WGS sequence"/>
</dbReference>
<keyword evidence="1" id="KW-0808">Transferase</keyword>
<organism evidence="1 2">
    <name type="scientific">Sphingobacterium micropteri</name>
    <dbReference type="NCBI Taxonomy" id="2763501"/>
    <lineage>
        <taxon>Bacteria</taxon>
        <taxon>Pseudomonadati</taxon>
        <taxon>Bacteroidota</taxon>
        <taxon>Sphingobacteriia</taxon>
        <taxon>Sphingobacteriales</taxon>
        <taxon>Sphingobacteriaceae</taxon>
        <taxon>Sphingobacterium</taxon>
    </lineage>
</organism>
<gene>
    <name evidence="1" type="ORF">H8B06_02835</name>
</gene>
<evidence type="ECO:0000313" key="1">
    <source>
        <dbReference type="EMBL" id="MBD1431748.1"/>
    </source>
</evidence>
<proteinExistence type="predicted"/>
<dbReference type="RefSeq" id="WP_190992770.1">
    <property type="nucleotide sequence ID" value="NZ_JACOIK010000002.1"/>
</dbReference>